<protein>
    <submittedName>
        <fullName evidence="7">Uncharacterized protein</fullName>
    </submittedName>
</protein>
<feature type="region of interest" description="Disordered" evidence="6">
    <location>
        <begin position="1"/>
        <end position="58"/>
    </location>
</feature>
<reference evidence="7 8" key="1">
    <citation type="journal article" date="2014" name="PLoS Genet.">
        <title>Analysis of the Phlebiopsis gigantea genome, transcriptome and secretome provides insight into its pioneer colonization strategies of wood.</title>
        <authorList>
            <person name="Hori C."/>
            <person name="Ishida T."/>
            <person name="Igarashi K."/>
            <person name="Samejima M."/>
            <person name="Suzuki H."/>
            <person name="Master E."/>
            <person name="Ferreira P."/>
            <person name="Ruiz-Duenas F.J."/>
            <person name="Held B."/>
            <person name="Canessa P."/>
            <person name="Larrondo L.F."/>
            <person name="Schmoll M."/>
            <person name="Druzhinina I.S."/>
            <person name="Kubicek C.P."/>
            <person name="Gaskell J.A."/>
            <person name="Kersten P."/>
            <person name="St John F."/>
            <person name="Glasner J."/>
            <person name="Sabat G."/>
            <person name="Splinter BonDurant S."/>
            <person name="Syed K."/>
            <person name="Yadav J."/>
            <person name="Mgbeahuruike A.C."/>
            <person name="Kovalchuk A."/>
            <person name="Asiegbu F.O."/>
            <person name="Lackner G."/>
            <person name="Hoffmeister D."/>
            <person name="Rencoret J."/>
            <person name="Gutierrez A."/>
            <person name="Sun H."/>
            <person name="Lindquist E."/>
            <person name="Barry K."/>
            <person name="Riley R."/>
            <person name="Grigoriev I.V."/>
            <person name="Henrissat B."/>
            <person name="Kues U."/>
            <person name="Berka R.M."/>
            <person name="Martinez A.T."/>
            <person name="Covert S.F."/>
            <person name="Blanchette R.A."/>
            <person name="Cullen D."/>
        </authorList>
    </citation>
    <scope>NUCLEOTIDE SEQUENCE [LARGE SCALE GENOMIC DNA]</scope>
    <source>
        <strain evidence="7 8">11061_1 CR5-6</strain>
    </source>
</reference>
<organism evidence="7 8">
    <name type="scientific">Phlebiopsis gigantea (strain 11061_1 CR5-6)</name>
    <name type="common">White-rot fungus</name>
    <name type="synonym">Peniophora gigantea</name>
    <dbReference type="NCBI Taxonomy" id="745531"/>
    <lineage>
        <taxon>Eukaryota</taxon>
        <taxon>Fungi</taxon>
        <taxon>Dikarya</taxon>
        <taxon>Basidiomycota</taxon>
        <taxon>Agaricomycotina</taxon>
        <taxon>Agaricomycetes</taxon>
        <taxon>Polyporales</taxon>
        <taxon>Phanerochaetaceae</taxon>
        <taxon>Phlebiopsis</taxon>
    </lineage>
</organism>
<feature type="compositionally biased region" description="Basic and acidic residues" evidence="6">
    <location>
        <begin position="208"/>
        <end position="217"/>
    </location>
</feature>
<evidence type="ECO:0000256" key="5">
    <source>
        <dbReference type="ARBA" id="ARBA00023242"/>
    </source>
</evidence>
<evidence type="ECO:0000313" key="7">
    <source>
        <dbReference type="EMBL" id="KIP08675.1"/>
    </source>
</evidence>
<accession>A0A0C3SCA9</accession>
<feature type="compositionally biased region" description="Basic residues" evidence="6">
    <location>
        <begin position="19"/>
        <end position="30"/>
    </location>
</feature>
<dbReference type="Proteomes" id="UP000053257">
    <property type="component" value="Unassembled WGS sequence"/>
</dbReference>
<evidence type="ECO:0000313" key="8">
    <source>
        <dbReference type="Proteomes" id="UP000053257"/>
    </source>
</evidence>
<dbReference type="AlphaFoldDB" id="A0A0C3SCA9"/>
<dbReference type="STRING" id="745531.A0A0C3SCA9"/>
<keyword evidence="5" id="KW-0539">Nucleus</keyword>
<keyword evidence="3" id="KW-0677">Repeat</keyword>
<keyword evidence="2" id="KW-0597">Phosphoprotein</keyword>
<gene>
    <name evidence="7" type="ORF">PHLGIDRAFT_87880</name>
</gene>
<dbReference type="GO" id="GO:0043124">
    <property type="term" value="P:negative regulation of canonical NF-kappaB signal transduction"/>
    <property type="evidence" value="ECO:0007669"/>
    <property type="project" value="InterPro"/>
</dbReference>
<dbReference type="GO" id="GO:0005634">
    <property type="term" value="C:nucleus"/>
    <property type="evidence" value="ECO:0007669"/>
    <property type="project" value="UniProtKB-SubCell"/>
</dbReference>
<feature type="region of interest" description="Disordered" evidence="6">
    <location>
        <begin position="164"/>
        <end position="217"/>
    </location>
</feature>
<name>A0A0C3SCA9_PHLG1</name>
<dbReference type="PANTHER" id="PTHR15263">
    <property type="entry name" value="I-KAPPA-B-LIKE PROTEIN IKBL"/>
    <property type="match status" value="1"/>
</dbReference>
<evidence type="ECO:0000256" key="1">
    <source>
        <dbReference type="ARBA" id="ARBA00004123"/>
    </source>
</evidence>
<dbReference type="PANTHER" id="PTHR15263:SF1">
    <property type="entry name" value="NF-KAPPA-B INHIBITOR-LIKE PROTEIN 1"/>
    <property type="match status" value="1"/>
</dbReference>
<keyword evidence="8" id="KW-1185">Reference proteome</keyword>
<feature type="compositionally biased region" description="Basic and acidic residues" evidence="6">
    <location>
        <begin position="8"/>
        <end position="18"/>
    </location>
</feature>
<evidence type="ECO:0000256" key="4">
    <source>
        <dbReference type="ARBA" id="ARBA00023043"/>
    </source>
</evidence>
<proteinExistence type="predicted"/>
<evidence type="ECO:0000256" key="2">
    <source>
        <dbReference type="ARBA" id="ARBA00022553"/>
    </source>
</evidence>
<feature type="compositionally biased region" description="Basic and acidic residues" evidence="6">
    <location>
        <begin position="164"/>
        <end position="199"/>
    </location>
</feature>
<evidence type="ECO:0000256" key="3">
    <source>
        <dbReference type="ARBA" id="ARBA00022737"/>
    </source>
</evidence>
<evidence type="ECO:0000256" key="6">
    <source>
        <dbReference type="SAM" id="MobiDB-lite"/>
    </source>
</evidence>
<dbReference type="InterPro" id="IPR038753">
    <property type="entry name" value="NFKBIL1"/>
</dbReference>
<keyword evidence="4" id="KW-0040">ANK repeat</keyword>
<sequence length="342" mass="40742">MGKLRMKRTPEEQRAHDLRKARKAARKIKRRRDDDIDAVPESSAKRARTDNDQAGTAEDEYLFDIEVPYEPSHRAHKPDFDHIFAQAEEDRFREKMWGAFGDDERLDSVETQFNSYTHIPRRWRGGGMDKMDDEDNIDPQVMEDEDYAEWVRGNMWRRKHAAEFEEQERKKAEHAARREREQKIREETARMAKVEEEDRKRRRHDKERKRQTEARSQYETKWKDLLGGKVEEELRFEDIPWPLFVDSSRARSVHLLVEDITLDAVQTFLIPGARTADNSSANSDILKRERKEKLRETMLRFHPDKFEGRIMRHVVEDDKMKVREVAGLVTRVLNDLLASKTR</sequence>
<comment type="subcellular location">
    <subcellularLocation>
        <location evidence="1">Nucleus</location>
    </subcellularLocation>
</comment>
<dbReference type="OrthoDB" id="412109at2759"/>
<dbReference type="EMBL" id="KN840476">
    <property type="protein sequence ID" value="KIP08675.1"/>
    <property type="molecule type" value="Genomic_DNA"/>
</dbReference>
<dbReference type="HOGENOM" id="CLU_074886_0_0_1"/>